<evidence type="ECO:0000259" key="7">
    <source>
        <dbReference type="PROSITE" id="PS50949"/>
    </source>
</evidence>
<keyword evidence="8" id="KW-0808">Transferase</keyword>
<dbReference type="SUPFAM" id="SSF53383">
    <property type="entry name" value="PLP-dependent transferases"/>
    <property type="match status" value="1"/>
</dbReference>
<gene>
    <name evidence="8" type="ORF">Q3982_03420</name>
</gene>
<keyword evidence="3" id="KW-0805">Transcription regulation</keyword>
<feature type="domain" description="HTH gntR-type" evidence="7">
    <location>
        <begin position="12"/>
        <end position="80"/>
    </location>
</feature>
<dbReference type="InterPro" id="IPR015421">
    <property type="entry name" value="PyrdxlP-dep_Trfase_major"/>
</dbReference>
<organism evidence="8 9">
    <name type="scientific">Phoenicibacter congonensis</name>
    <dbReference type="NCBI Taxonomy" id="1944646"/>
    <lineage>
        <taxon>Bacteria</taxon>
        <taxon>Bacillati</taxon>
        <taxon>Actinomycetota</taxon>
        <taxon>Coriobacteriia</taxon>
        <taxon>Eggerthellales</taxon>
        <taxon>Eggerthellaceae</taxon>
        <taxon>Phoenicibacter</taxon>
    </lineage>
</organism>
<keyword evidence="8" id="KW-0032">Aminotransferase</keyword>
<dbReference type="InterPro" id="IPR036390">
    <property type="entry name" value="WH_DNA-bd_sf"/>
</dbReference>
<evidence type="ECO:0000256" key="6">
    <source>
        <dbReference type="SAM" id="MobiDB-lite"/>
    </source>
</evidence>
<dbReference type="PROSITE" id="PS50949">
    <property type="entry name" value="HTH_GNTR"/>
    <property type="match status" value="1"/>
</dbReference>
<proteinExistence type="inferred from homology"/>
<comment type="similarity">
    <text evidence="1">In the C-terminal section; belongs to the class-I pyridoxal-phosphate-dependent aminotransferase family.</text>
</comment>
<dbReference type="GO" id="GO:0030170">
    <property type="term" value="F:pyridoxal phosphate binding"/>
    <property type="evidence" value="ECO:0007669"/>
    <property type="project" value="InterPro"/>
</dbReference>
<dbReference type="Pfam" id="PF00392">
    <property type="entry name" value="GntR"/>
    <property type="match status" value="1"/>
</dbReference>
<dbReference type="Gene3D" id="1.10.10.10">
    <property type="entry name" value="Winged helix-like DNA-binding domain superfamily/Winged helix DNA-binding domain"/>
    <property type="match status" value="1"/>
</dbReference>
<reference evidence="8" key="1">
    <citation type="submission" date="2023-07" db="EMBL/GenBank/DDBJ databases">
        <title>Between Cages and Wild: Unraveling the Impact of Captivity on Animal Microbiomes and Antimicrobial Resistance.</title>
        <authorList>
            <person name="Schmartz G.P."/>
            <person name="Rehner J."/>
            <person name="Schuff M.J."/>
            <person name="Becker S.L."/>
            <person name="Kravczyk M."/>
            <person name="Gurevich A."/>
            <person name="Francke R."/>
            <person name="Mueller R."/>
            <person name="Keller V."/>
            <person name="Keller A."/>
        </authorList>
    </citation>
    <scope>NUCLEOTIDE SEQUENCE</scope>
    <source>
        <strain evidence="8">S12M_St_49</strain>
    </source>
</reference>
<dbReference type="CDD" id="cd07377">
    <property type="entry name" value="WHTH_GntR"/>
    <property type="match status" value="1"/>
</dbReference>
<keyword evidence="5" id="KW-0804">Transcription</keyword>
<name>A0AA43UB61_9ACTN</name>
<evidence type="ECO:0000256" key="5">
    <source>
        <dbReference type="ARBA" id="ARBA00023163"/>
    </source>
</evidence>
<keyword evidence="4" id="KW-0238">DNA-binding</keyword>
<dbReference type="CDD" id="cd00609">
    <property type="entry name" value="AAT_like"/>
    <property type="match status" value="1"/>
</dbReference>
<evidence type="ECO:0000313" key="8">
    <source>
        <dbReference type="EMBL" id="MDO4841709.1"/>
    </source>
</evidence>
<evidence type="ECO:0000256" key="3">
    <source>
        <dbReference type="ARBA" id="ARBA00023015"/>
    </source>
</evidence>
<dbReference type="Proteomes" id="UP001168575">
    <property type="component" value="Unassembled WGS sequence"/>
</dbReference>
<evidence type="ECO:0000256" key="2">
    <source>
        <dbReference type="ARBA" id="ARBA00022898"/>
    </source>
</evidence>
<keyword evidence="2" id="KW-0663">Pyridoxal phosphate</keyword>
<accession>A0AA43UB61</accession>
<comment type="caution">
    <text evidence="8">The sequence shown here is derived from an EMBL/GenBank/DDBJ whole genome shotgun (WGS) entry which is preliminary data.</text>
</comment>
<dbReference type="InterPro" id="IPR015424">
    <property type="entry name" value="PyrdxlP-dep_Trfase"/>
</dbReference>
<sequence>MLTYDMNNRGNETLYTHIYRCIKSDIENGAIAADDKLPSKRSLAKHLGVGLITVENAYRQLATEGYIRAEERRGYFANDVYAQVTSKKNGRAKANKTASKNKVGKSKQQWKVDLTNGEMPASMFPLSSWSKCVRETLSLESDETLIGEVEGIGALALREEISNHLAKTRGLEASPENIVVGSGAQTLYNLLVQLLGRDRTVALEDPGYNRLTKIYEKNGLSVEYARMDEQGISIDDVRKSNASTLHIMPSHQFPTGIVTSISRRHELLSWATEEPDRWIIEDDYDCEFRLEGRPIPTLQGIDATGQVIYANTFTKSLGAAFRIAYLVLPNELAELWRQEMSFYSCTVPALDQLALARFMQKGEFDRHINRTKNRAQAIRDSLISALKEEMPANSFAIFGAEAGLHFILEFPAKEAVTLKKSFEKEGVNITPISRYSKNQASEKETRKHKPSGKTTTATARFVVQYLNLQEDEILKAAKLIASAYKKA</sequence>
<dbReference type="AlphaFoldDB" id="A0AA43UB61"/>
<feature type="region of interest" description="Disordered" evidence="6">
    <location>
        <begin position="434"/>
        <end position="454"/>
    </location>
</feature>
<dbReference type="GO" id="GO:0003677">
    <property type="term" value="F:DNA binding"/>
    <property type="evidence" value="ECO:0007669"/>
    <property type="project" value="UniProtKB-KW"/>
</dbReference>
<dbReference type="PANTHER" id="PTHR46577">
    <property type="entry name" value="HTH-TYPE TRANSCRIPTIONAL REGULATORY PROTEIN GABR"/>
    <property type="match status" value="1"/>
</dbReference>
<dbReference type="SUPFAM" id="SSF46785">
    <property type="entry name" value="Winged helix' DNA-binding domain"/>
    <property type="match status" value="1"/>
</dbReference>
<protein>
    <submittedName>
        <fullName evidence="8">PLP-dependent aminotransferase family protein</fullName>
    </submittedName>
</protein>
<dbReference type="InterPro" id="IPR004839">
    <property type="entry name" value="Aminotransferase_I/II_large"/>
</dbReference>
<dbReference type="Pfam" id="PF00155">
    <property type="entry name" value="Aminotran_1_2"/>
    <property type="match status" value="1"/>
</dbReference>
<dbReference type="SMART" id="SM00345">
    <property type="entry name" value="HTH_GNTR"/>
    <property type="match status" value="1"/>
</dbReference>
<dbReference type="PANTHER" id="PTHR46577:SF1">
    <property type="entry name" value="HTH-TYPE TRANSCRIPTIONAL REGULATORY PROTEIN GABR"/>
    <property type="match status" value="1"/>
</dbReference>
<evidence type="ECO:0000256" key="1">
    <source>
        <dbReference type="ARBA" id="ARBA00005384"/>
    </source>
</evidence>
<dbReference type="GO" id="GO:0003700">
    <property type="term" value="F:DNA-binding transcription factor activity"/>
    <property type="evidence" value="ECO:0007669"/>
    <property type="project" value="InterPro"/>
</dbReference>
<evidence type="ECO:0000256" key="4">
    <source>
        <dbReference type="ARBA" id="ARBA00023125"/>
    </source>
</evidence>
<dbReference type="InterPro" id="IPR000524">
    <property type="entry name" value="Tscrpt_reg_HTH_GntR"/>
</dbReference>
<keyword evidence="9" id="KW-1185">Reference proteome</keyword>
<dbReference type="GO" id="GO:0008483">
    <property type="term" value="F:transaminase activity"/>
    <property type="evidence" value="ECO:0007669"/>
    <property type="project" value="UniProtKB-KW"/>
</dbReference>
<dbReference type="Gene3D" id="3.40.640.10">
    <property type="entry name" value="Type I PLP-dependent aspartate aminotransferase-like (Major domain)"/>
    <property type="match status" value="1"/>
</dbReference>
<dbReference type="EMBL" id="JAUMVS010000041">
    <property type="protein sequence ID" value="MDO4841709.1"/>
    <property type="molecule type" value="Genomic_DNA"/>
</dbReference>
<dbReference type="InterPro" id="IPR036388">
    <property type="entry name" value="WH-like_DNA-bd_sf"/>
</dbReference>
<evidence type="ECO:0000313" key="9">
    <source>
        <dbReference type="Proteomes" id="UP001168575"/>
    </source>
</evidence>
<dbReference type="InterPro" id="IPR051446">
    <property type="entry name" value="HTH_trans_reg/aminotransferase"/>
</dbReference>